<dbReference type="InterPro" id="IPR029058">
    <property type="entry name" value="AB_hydrolase_fold"/>
</dbReference>
<reference evidence="12 13" key="1">
    <citation type="submission" date="2023-08" db="EMBL/GenBank/DDBJ databases">
        <title>A Necator americanus chromosomal reference genome.</title>
        <authorList>
            <person name="Ilik V."/>
            <person name="Petrzelkova K.J."/>
            <person name="Pardy F."/>
            <person name="Fuh T."/>
            <person name="Niatou-Singa F.S."/>
            <person name="Gouil Q."/>
            <person name="Baker L."/>
            <person name="Ritchie M.E."/>
            <person name="Jex A.R."/>
            <person name="Gazzola D."/>
            <person name="Li H."/>
            <person name="Toshio Fujiwara R."/>
            <person name="Zhan B."/>
            <person name="Aroian R.V."/>
            <person name="Pafco B."/>
            <person name="Schwarz E.M."/>
        </authorList>
    </citation>
    <scope>NUCLEOTIDE SEQUENCE [LARGE SCALE GENOMIC DNA]</scope>
    <source>
        <strain evidence="12 13">Aroian</strain>
        <tissue evidence="12">Whole animal</tissue>
    </source>
</reference>
<feature type="transmembrane region" description="Helical" evidence="10">
    <location>
        <begin position="500"/>
        <end position="521"/>
    </location>
</feature>
<keyword evidence="5 10" id="KW-0378">Hydrolase</keyword>
<evidence type="ECO:0000256" key="4">
    <source>
        <dbReference type="ARBA" id="ARBA00022692"/>
    </source>
</evidence>
<organism evidence="12 13">
    <name type="scientific">Necator americanus</name>
    <name type="common">Human hookworm</name>
    <dbReference type="NCBI Taxonomy" id="51031"/>
    <lineage>
        <taxon>Eukaryota</taxon>
        <taxon>Metazoa</taxon>
        <taxon>Ecdysozoa</taxon>
        <taxon>Nematoda</taxon>
        <taxon>Chromadorea</taxon>
        <taxon>Rhabditida</taxon>
        <taxon>Rhabditina</taxon>
        <taxon>Rhabditomorpha</taxon>
        <taxon>Strongyloidea</taxon>
        <taxon>Ancylostomatidae</taxon>
        <taxon>Bunostominae</taxon>
        <taxon>Necator</taxon>
    </lineage>
</organism>
<name>A0ABR1E190_NECAM</name>
<keyword evidence="3 10" id="KW-0813">Transport</keyword>
<keyword evidence="6 10" id="KW-0256">Endoplasmic reticulum</keyword>
<keyword evidence="9 10" id="KW-0472">Membrane</keyword>
<keyword evidence="8 10" id="KW-1133">Transmembrane helix</keyword>
<accession>A0ABR1E190</accession>
<dbReference type="EMBL" id="JAVFWL010000005">
    <property type="protein sequence ID" value="KAK6756370.1"/>
    <property type="molecule type" value="Genomic_DNA"/>
</dbReference>
<dbReference type="InterPro" id="IPR039529">
    <property type="entry name" value="PGAP1/BST1"/>
</dbReference>
<evidence type="ECO:0000256" key="6">
    <source>
        <dbReference type="ARBA" id="ARBA00022824"/>
    </source>
</evidence>
<feature type="transmembrane region" description="Helical" evidence="10">
    <location>
        <begin position="429"/>
        <end position="455"/>
    </location>
</feature>
<protein>
    <recommendedName>
        <fullName evidence="10">GPI inositol-deacylase</fullName>
        <ecNumber evidence="10">3.1.-.-</ecNumber>
    </recommendedName>
</protein>
<evidence type="ECO:0000256" key="2">
    <source>
        <dbReference type="ARBA" id="ARBA00006931"/>
    </source>
</evidence>
<feature type="transmembrane region" description="Helical" evidence="10">
    <location>
        <begin position="650"/>
        <end position="669"/>
    </location>
</feature>
<dbReference type="PANTHER" id="PTHR15495">
    <property type="entry name" value="NEGATIVE REGULATOR OF VESICLE FORMATION-RELATED"/>
    <property type="match status" value="1"/>
</dbReference>
<evidence type="ECO:0000256" key="1">
    <source>
        <dbReference type="ARBA" id="ARBA00004477"/>
    </source>
</evidence>
<evidence type="ECO:0000313" key="12">
    <source>
        <dbReference type="EMBL" id="KAK6756370.1"/>
    </source>
</evidence>
<evidence type="ECO:0000256" key="7">
    <source>
        <dbReference type="ARBA" id="ARBA00022927"/>
    </source>
</evidence>
<dbReference type="SUPFAM" id="SSF53474">
    <property type="entry name" value="alpha/beta-Hydrolases"/>
    <property type="match status" value="1"/>
</dbReference>
<evidence type="ECO:0000256" key="8">
    <source>
        <dbReference type="ARBA" id="ARBA00022989"/>
    </source>
</evidence>
<evidence type="ECO:0000259" key="11">
    <source>
        <dbReference type="Pfam" id="PF07819"/>
    </source>
</evidence>
<feature type="transmembrane region" description="Helical" evidence="10">
    <location>
        <begin position="6"/>
        <end position="26"/>
    </location>
</feature>
<evidence type="ECO:0000313" key="13">
    <source>
        <dbReference type="Proteomes" id="UP001303046"/>
    </source>
</evidence>
<dbReference type="EC" id="3.1.-.-" evidence="10"/>
<comment type="caution">
    <text evidence="12">The sequence shown here is derived from an EMBL/GenBank/DDBJ whole genome shotgun (WGS) entry which is preliminary data.</text>
</comment>
<keyword evidence="13" id="KW-1185">Reference proteome</keyword>
<sequence>MMLSMVYVFSLVVAAVLAGILFMVHVDLHKENTCHMTYMWRYISLVPVDVDGNVVPSYGLYRYMEGFVNVKTMAISRDHIPVLFVPGSGGTAKQVRSIASVMMNKTEMTSAPFRMHFYAVDFNEELSFLSGSILNRQRNFVVKAISTIQKLYSRKIVLIGHSLGGTVIYALPAHPRYDISKMGLVIILASPISAPPILMDEEMNSFYDSMQKAWHSRHDGLQHVGLVSYSGGSKDFQIPDHLAAIKGNRQAVHRPSWSIRGVDTPVDHLCILWCNQLTRHSTRILYNYGMEELSKSHPRSASAVIKDFFQEESRLNMSNVDSLADVGKIGIFDYPWVSRMYRGTMKNSKKFFELEFTSPYMVYSVSLASTCDMTMLFVYSNSWARSGASEGSSKTMKVDLPYGLNTSAGHIVLEGKAGCEFDMTVRPDVFYACYLLLISNVNMLLHFTFSVLVTFTVMEKLLGSKWICPLSRDGYYVNGVIVLLLFFSFTYTVWILECVLAVSIFYSLSCAYFVASVVRYVRDKIYSSISLCQKLNEKVLKLLIVVLLPINTHIANSSIALLIALNKSSGPFCILLNITTGSIAAALGLAGPVRDRTVHVTRNLMDISSLNMGSGLHVLWSNLGSSQVFTRLTFFFILSRAATFVRLPQYLVSIKDFFLAVLLVVPGFMASQTNLSLETCAIIASFLLYLVSLL</sequence>
<comment type="subcellular location">
    <subcellularLocation>
        <location evidence="1">Endoplasmic reticulum membrane</location>
        <topology evidence="1">Multi-pass membrane protein</topology>
    </subcellularLocation>
</comment>
<feature type="transmembrane region" description="Helical" evidence="10">
    <location>
        <begin position="475"/>
        <end position="494"/>
    </location>
</feature>
<dbReference type="Pfam" id="PF07819">
    <property type="entry name" value="PGAP1"/>
    <property type="match status" value="1"/>
</dbReference>
<dbReference type="Proteomes" id="UP001303046">
    <property type="component" value="Unassembled WGS sequence"/>
</dbReference>
<feature type="domain" description="GPI inositol-deacylase PGAP1-like alpha/beta" evidence="11">
    <location>
        <begin position="79"/>
        <end position="288"/>
    </location>
</feature>
<evidence type="ECO:0000256" key="9">
    <source>
        <dbReference type="ARBA" id="ARBA00023136"/>
    </source>
</evidence>
<evidence type="ECO:0000256" key="5">
    <source>
        <dbReference type="ARBA" id="ARBA00022801"/>
    </source>
</evidence>
<evidence type="ECO:0000256" key="3">
    <source>
        <dbReference type="ARBA" id="ARBA00022448"/>
    </source>
</evidence>
<feature type="transmembrane region" description="Helical" evidence="10">
    <location>
        <begin position="675"/>
        <end position="693"/>
    </location>
</feature>
<keyword evidence="7 10" id="KW-0653">Protein transport</keyword>
<comment type="function">
    <text evidence="10">Involved in inositol deacylation of GPI-anchored proteins which plays important roles in the quality control and ER-associated degradation of GPI-anchored proteins.</text>
</comment>
<feature type="transmembrane region" description="Helical" evidence="10">
    <location>
        <begin position="542"/>
        <end position="565"/>
    </location>
</feature>
<evidence type="ECO:0000256" key="10">
    <source>
        <dbReference type="RuleBase" id="RU365011"/>
    </source>
</evidence>
<proteinExistence type="inferred from homology"/>
<dbReference type="InterPro" id="IPR012908">
    <property type="entry name" value="PGAP1-ab_dom-like"/>
</dbReference>
<gene>
    <name evidence="12" type="primary">Necator_chrV.g19446</name>
    <name evidence="12" type="ORF">RB195_014654</name>
</gene>
<dbReference type="PANTHER" id="PTHR15495:SF7">
    <property type="entry name" value="GPI INOSITOL-DEACYLASE"/>
    <property type="match status" value="1"/>
</dbReference>
<keyword evidence="4 10" id="KW-0812">Transmembrane</keyword>
<comment type="similarity">
    <text evidence="2 10">Belongs to the GPI inositol-deacylase family.</text>
</comment>
<dbReference type="Gene3D" id="3.40.50.1820">
    <property type="entry name" value="alpha/beta hydrolase"/>
    <property type="match status" value="1"/>
</dbReference>